<name>A0A9P4LBA9_9PLEO</name>
<dbReference type="Proteomes" id="UP000800039">
    <property type="component" value="Unassembled WGS sequence"/>
</dbReference>
<proteinExistence type="predicted"/>
<reference evidence="1" key="1">
    <citation type="submission" date="2020-01" db="EMBL/GenBank/DDBJ databases">
        <authorList>
            <consortium name="DOE Joint Genome Institute"/>
            <person name="Haridas S."/>
            <person name="Albert R."/>
            <person name="Binder M."/>
            <person name="Bloem J."/>
            <person name="Labutti K."/>
            <person name="Salamov A."/>
            <person name="Andreopoulos B."/>
            <person name="Baker S.E."/>
            <person name="Barry K."/>
            <person name="Bills G."/>
            <person name="Bluhm B.H."/>
            <person name="Cannon C."/>
            <person name="Castanera R."/>
            <person name="Culley D.E."/>
            <person name="Daum C."/>
            <person name="Ezra D."/>
            <person name="Gonzalez J.B."/>
            <person name="Henrissat B."/>
            <person name="Kuo A."/>
            <person name="Liang C."/>
            <person name="Lipzen A."/>
            <person name="Lutzoni F."/>
            <person name="Magnuson J."/>
            <person name="Mondo S."/>
            <person name="Nolan M."/>
            <person name="Ohm R."/>
            <person name="Pangilinan J."/>
            <person name="Park H.-J."/>
            <person name="Ramirez L."/>
            <person name="Alfaro M."/>
            <person name="Sun H."/>
            <person name="Tritt A."/>
            <person name="Yoshinaga Y."/>
            <person name="Zwiers L.-H."/>
            <person name="Turgeon B.G."/>
            <person name="Goodwin S.B."/>
            <person name="Spatafora J.W."/>
            <person name="Crous P.W."/>
            <person name="Grigoriev I.V."/>
        </authorList>
    </citation>
    <scope>NUCLEOTIDE SEQUENCE</scope>
    <source>
        <strain evidence="1">CBS 394.84</strain>
    </source>
</reference>
<dbReference type="EMBL" id="ML976615">
    <property type="protein sequence ID" value="KAF1848885.1"/>
    <property type="molecule type" value="Genomic_DNA"/>
</dbReference>
<protein>
    <submittedName>
        <fullName evidence="1">Uncharacterized protein</fullName>
    </submittedName>
</protein>
<accession>A0A9P4LBA9</accession>
<dbReference type="AlphaFoldDB" id="A0A9P4LBA9"/>
<dbReference type="RefSeq" id="XP_040791448.1">
    <property type="nucleotide sequence ID" value="XM_040929975.1"/>
</dbReference>
<dbReference type="OrthoDB" id="3801165at2759"/>
<evidence type="ECO:0000313" key="1">
    <source>
        <dbReference type="EMBL" id="KAF1848885.1"/>
    </source>
</evidence>
<sequence length="322" mass="36805">MSLTHDQLVALHVQAAQLLEFKLRKVPARVFPSGRKPTITDVYTNAESLQTPDIHPNLRLLFLFENYNKFAVAGFRARKKEQDLVVSMATFYWQMDQQHSLSYHHKEIRFNVLLAHIVLETPNSRAQMDPELLRFLQVFIHAWLESAMRSGKYDLIQWTKGTRDRMSKAVKALEASVPPQAFDVEDFWIRASSMPSDEYKKHGPAWAMQYVIYKEKEAKVIDKMERDYDAQESLKHGDFFAGFGKLGMGDAAPGYLSEQMFQQPLVKALLTEVHGGMVVQDPETVEFWMDPSTAIDLVEGKVAGMDDINERIKGMSFLGASK</sequence>
<evidence type="ECO:0000313" key="2">
    <source>
        <dbReference type="Proteomes" id="UP000800039"/>
    </source>
</evidence>
<keyword evidence="2" id="KW-1185">Reference proteome</keyword>
<organism evidence="1 2">
    <name type="scientific">Cucurbitaria berberidis CBS 394.84</name>
    <dbReference type="NCBI Taxonomy" id="1168544"/>
    <lineage>
        <taxon>Eukaryota</taxon>
        <taxon>Fungi</taxon>
        <taxon>Dikarya</taxon>
        <taxon>Ascomycota</taxon>
        <taxon>Pezizomycotina</taxon>
        <taxon>Dothideomycetes</taxon>
        <taxon>Pleosporomycetidae</taxon>
        <taxon>Pleosporales</taxon>
        <taxon>Pleosporineae</taxon>
        <taxon>Cucurbitariaceae</taxon>
        <taxon>Cucurbitaria</taxon>
    </lineage>
</organism>
<gene>
    <name evidence="1" type="ORF">K460DRAFT_304465</name>
</gene>
<dbReference type="GeneID" id="63847227"/>
<comment type="caution">
    <text evidence="1">The sequence shown here is derived from an EMBL/GenBank/DDBJ whole genome shotgun (WGS) entry which is preliminary data.</text>
</comment>